<dbReference type="OrthoDB" id="9805802at2"/>
<evidence type="ECO:0000313" key="3">
    <source>
        <dbReference type="EMBL" id="SHN23072.1"/>
    </source>
</evidence>
<dbReference type="GO" id="GO:0016887">
    <property type="term" value="F:ATP hydrolysis activity"/>
    <property type="evidence" value="ECO:0007669"/>
    <property type="project" value="InterPro"/>
</dbReference>
<feature type="domain" description="Rad50/SbcC-type AAA" evidence="2">
    <location>
        <begin position="30"/>
        <end position="64"/>
    </location>
</feature>
<dbReference type="PANTHER" id="PTHR43581">
    <property type="entry name" value="ATP/GTP PHOSPHATASE"/>
    <property type="match status" value="1"/>
</dbReference>
<dbReference type="RefSeq" id="WP_073096131.1">
    <property type="nucleotide sequence ID" value="NZ_FRCY01000012.1"/>
</dbReference>
<dbReference type="Pfam" id="PF13476">
    <property type="entry name" value="AAA_23"/>
    <property type="match status" value="1"/>
</dbReference>
<dbReference type="EMBL" id="FRCY01000012">
    <property type="protein sequence ID" value="SHN23072.1"/>
    <property type="molecule type" value="Genomic_DNA"/>
</dbReference>
<dbReference type="InterPro" id="IPR027417">
    <property type="entry name" value="P-loop_NTPase"/>
</dbReference>
<evidence type="ECO:0000259" key="1">
    <source>
        <dbReference type="Pfam" id="PF13304"/>
    </source>
</evidence>
<proteinExistence type="predicted"/>
<dbReference type="GO" id="GO:0005524">
    <property type="term" value="F:ATP binding"/>
    <property type="evidence" value="ECO:0007669"/>
    <property type="project" value="InterPro"/>
</dbReference>
<keyword evidence="4" id="KW-1185">Reference proteome</keyword>
<dbReference type="Gene3D" id="3.40.50.300">
    <property type="entry name" value="P-loop containing nucleotide triphosphate hydrolases"/>
    <property type="match status" value="2"/>
</dbReference>
<accession>A0A1M7PZ82</accession>
<name>A0A1M7PZ82_9BACT</name>
<dbReference type="Proteomes" id="UP000184513">
    <property type="component" value="Unassembled WGS sequence"/>
</dbReference>
<dbReference type="InterPro" id="IPR038729">
    <property type="entry name" value="Rad50/SbcC_AAA"/>
</dbReference>
<organism evidence="3 4">
    <name type="scientific">Cyclobacterium lianum</name>
    <dbReference type="NCBI Taxonomy" id="388280"/>
    <lineage>
        <taxon>Bacteria</taxon>
        <taxon>Pseudomonadati</taxon>
        <taxon>Bacteroidota</taxon>
        <taxon>Cytophagia</taxon>
        <taxon>Cytophagales</taxon>
        <taxon>Cyclobacteriaceae</taxon>
        <taxon>Cyclobacterium</taxon>
    </lineage>
</organism>
<dbReference type="AlphaFoldDB" id="A0A1M7PZ82"/>
<dbReference type="InterPro" id="IPR003959">
    <property type="entry name" value="ATPase_AAA_core"/>
</dbReference>
<feature type="domain" description="ATPase AAA-type core" evidence="1">
    <location>
        <begin position="196"/>
        <end position="275"/>
    </location>
</feature>
<protein>
    <submittedName>
        <fullName evidence="3">AAA domain-containing protein, putative AbiEii toxin, Type IV TA system</fullName>
    </submittedName>
</protein>
<evidence type="ECO:0000313" key="4">
    <source>
        <dbReference type="Proteomes" id="UP000184513"/>
    </source>
</evidence>
<gene>
    <name evidence="3" type="ORF">SAMN04488057_11256</name>
</gene>
<dbReference type="SUPFAM" id="SSF52540">
    <property type="entry name" value="P-loop containing nucleoside triphosphate hydrolases"/>
    <property type="match status" value="1"/>
</dbReference>
<evidence type="ECO:0000259" key="2">
    <source>
        <dbReference type="Pfam" id="PF13476"/>
    </source>
</evidence>
<dbReference type="PANTHER" id="PTHR43581:SF4">
    <property type="entry name" value="ATP_GTP PHOSPHATASE"/>
    <property type="match status" value="1"/>
</dbReference>
<dbReference type="Pfam" id="PF13304">
    <property type="entry name" value="AAA_21"/>
    <property type="match status" value="1"/>
</dbReference>
<dbReference type="STRING" id="388280.SAMN04488057_11256"/>
<dbReference type="GO" id="GO:0006302">
    <property type="term" value="P:double-strand break repair"/>
    <property type="evidence" value="ECO:0007669"/>
    <property type="project" value="InterPro"/>
</dbReference>
<sequence>MYQSEIRDSTIQALIEKARNRNYGKYLCKVFLNRVRGLQNQTISFDFPVTAIIGTNGGGKTTIIGSSAIIYKHIQPKKYFARGGNFDLDMANWEIQYELIDRTKVQNDSIRRTANYRRLRWNRDPLERQVLDFGVSRTVPPIEKNEFNRFANSKITFDPSVIHPISNILGSAIGRILGKDISQFKYVRFTTSGKIDFLSGTNEAGQQFSEFHFGAGESSIIRMVSQIEALPENSLVLIEEIENGLHPVATIKMVEYLIDVAFRNKIQTIFTTHSNDALKPLPDMAIWATITGKLFQGKLNIHSLRAISGEVEASLVIFVEDPFAKMWIESILRSLDGIVMETIEIHPLSGDGNAIKMHNHHTINPTTTDKPSVCIIDGDSRQNVNIENRIYRLPGESPETYIFNSVLEKMNEFKIILAAALHKKPDDADKIEKILKEVKNSNMDPHLLFSQVGLKLGLLPEDLVKMAFLTVWNQAYPEEAKTLIDNFDQLIPKEK</sequence>
<reference evidence="3 4" key="1">
    <citation type="submission" date="2016-11" db="EMBL/GenBank/DDBJ databases">
        <authorList>
            <person name="Jaros S."/>
            <person name="Januszkiewicz K."/>
            <person name="Wedrychowicz H."/>
        </authorList>
    </citation>
    <scope>NUCLEOTIDE SEQUENCE [LARGE SCALE GENOMIC DNA]</scope>
    <source>
        <strain evidence="3 4">CGMCC 1.6102</strain>
    </source>
</reference>
<dbReference type="InterPro" id="IPR051396">
    <property type="entry name" value="Bact_Antivir_Def_Nuclease"/>
</dbReference>